<organism evidence="2 3">
    <name type="scientific">Quillaja saponaria</name>
    <name type="common">Soap bark tree</name>
    <dbReference type="NCBI Taxonomy" id="32244"/>
    <lineage>
        <taxon>Eukaryota</taxon>
        <taxon>Viridiplantae</taxon>
        <taxon>Streptophyta</taxon>
        <taxon>Embryophyta</taxon>
        <taxon>Tracheophyta</taxon>
        <taxon>Spermatophyta</taxon>
        <taxon>Magnoliopsida</taxon>
        <taxon>eudicotyledons</taxon>
        <taxon>Gunneridae</taxon>
        <taxon>Pentapetalae</taxon>
        <taxon>rosids</taxon>
        <taxon>fabids</taxon>
        <taxon>Fabales</taxon>
        <taxon>Quillajaceae</taxon>
        <taxon>Quillaja</taxon>
    </lineage>
</organism>
<feature type="compositionally biased region" description="Basic and acidic residues" evidence="1">
    <location>
        <begin position="29"/>
        <end position="41"/>
    </location>
</feature>
<feature type="region of interest" description="Disordered" evidence="1">
    <location>
        <begin position="21"/>
        <end position="44"/>
    </location>
</feature>
<accession>A0AAD7P5C4</accession>
<dbReference type="Proteomes" id="UP001163823">
    <property type="component" value="Unassembled WGS sequence"/>
</dbReference>
<keyword evidence="2" id="KW-0418">Kinase</keyword>
<dbReference type="EMBL" id="JARAOO010000033">
    <property type="protein sequence ID" value="KAJ7942509.1"/>
    <property type="molecule type" value="Genomic_DNA"/>
</dbReference>
<dbReference type="AlphaFoldDB" id="A0AAD7P5C4"/>
<evidence type="ECO:0000313" key="3">
    <source>
        <dbReference type="Proteomes" id="UP001163823"/>
    </source>
</evidence>
<dbReference type="PANTHER" id="PTHR38382">
    <property type="entry name" value="RNA-BINDING PROTEIN"/>
    <property type="match status" value="1"/>
</dbReference>
<sequence>MNSKHTPIRVFGQRSITSSFRSLPFNPTEDSKDAIGKEASKKGTPVSLSDFLERNLYKTSAPPGRVQGKSTPFLSLLGSGASRGGHVLAKKQDKGEATSVSEAIFQQFKHADAENGDLTGPCIVGEVESGNKDDMWRESRKRRNPFEVGGNDNHNVQKHVVVLGGDSKTKQRRRNDSFISNKKPRSLYNHYANGCGWWDCNMEGVDNEVGFSDVWEGVGSTSLGGLEWH</sequence>
<keyword evidence="2" id="KW-0808">Transferase</keyword>
<evidence type="ECO:0000256" key="1">
    <source>
        <dbReference type="SAM" id="MobiDB-lite"/>
    </source>
</evidence>
<dbReference type="PANTHER" id="PTHR38382:SF1">
    <property type="entry name" value="RNA-BINDING PROTEIN"/>
    <property type="match status" value="1"/>
</dbReference>
<comment type="caution">
    <text evidence="2">The sequence shown here is derived from an EMBL/GenBank/DDBJ whole genome shotgun (WGS) entry which is preliminary data.</text>
</comment>
<reference evidence="2" key="1">
    <citation type="journal article" date="2023" name="Science">
        <title>Elucidation of the pathway for biosynthesis of saponin adjuvants from the soapbark tree.</title>
        <authorList>
            <person name="Reed J."/>
            <person name="Orme A."/>
            <person name="El-Demerdash A."/>
            <person name="Owen C."/>
            <person name="Martin L.B.B."/>
            <person name="Misra R.C."/>
            <person name="Kikuchi S."/>
            <person name="Rejzek M."/>
            <person name="Martin A.C."/>
            <person name="Harkess A."/>
            <person name="Leebens-Mack J."/>
            <person name="Louveau T."/>
            <person name="Stephenson M.J."/>
            <person name="Osbourn A."/>
        </authorList>
    </citation>
    <scope>NUCLEOTIDE SEQUENCE</scope>
    <source>
        <strain evidence="2">S10</strain>
    </source>
</reference>
<keyword evidence="3" id="KW-1185">Reference proteome</keyword>
<proteinExistence type="predicted"/>
<evidence type="ECO:0000313" key="2">
    <source>
        <dbReference type="EMBL" id="KAJ7942509.1"/>
    </source>
</evidence>
<dbReference type="KEGG" id="qsa:O6P43_034451"/>
<protein>
    <submittedName>
        <fullName evidence="2">Non-specific serine/threonine protein kinase</fullName>
    </submittedName>
</protein>
<gene>
    <name evidence="2" type="ORF">O6P43_034451</name>
</gene>
<name>A0AAD7P5C4_QUISA</name>
<dbReference type="GO" id="GO:0004674">
    <property type="term" value="F:protein serine/threonine kinase activity"/>
    <property type="evidence" value="ECO:0007669"/>
    <property type="project" value="UniProtKB-KW"/>
</dbReference>
<keyword evidence="2" id="KW-0723">Serine/threonine-protein kinase</keyword>